<protein>
    <submittedName>
        <fullName evidence="2">Uncharacterized protein</fullName>
    </submittedName>
</protein>
<organism evidence="2 3">
    <name type="scientific">Hydrobacter penzbergensis</name>
    <dbReference type="NCBI Taxonomy" id="1235997"/>
    <lineage>
        <taxon>Bacteria</taxon>
        <taxon>Pseudomonadati</taxon>
        <taxon>Bacteroidota</taxon>
        <taxon>Chitinophagia</taxon>
        <taxon>Chitinophagales</taxon>
        <taxon>Chitinophagaceae</taxon>
        <taxon>Hydrobacter</taxon>
    </lineage>
</organism>
<reference evidence="2 3" key="1">
    <citation type="submission" date="2016-10" db="EMBL/GenBank/DDBJ databases">
        <authorList>
            <person name="Varghese N."/>
            <person name="Submissions S."/>
        </authorList>
    </citation>
    <scope>NUCLEOTIDE SEQUENCE [LARGE SCALE GENOMIC DNA]</scope>
    <source>
        <strain evidence="2 3">DSM 25353</strain>
    </source>
</reference>
<proteinExistence type="predicted"/>
<feature type="transmembrane region" description="Helical" evidence="1">
    <location>
        <begin position="130"/>
        <end position="152"/>
    </location>
</feature>
<name>A0A8X8IB96_9BACT</name>
<dbReference type="EMBL" id="FNNO01000004">
    <property type="protein sequence ID" value="SDW64667.1"/>
    <property type="molecule type" value="Genomic_DNA"/>
</dbReference>
<keyword evidence="1" id="KW-0812">Transmembrane</keyword>
<keyword evidence="1" id="KW-0472">Membrane</keyword>
<dbReference type="AlphaFoldDB" id="A0A8X8IB96"/>
<accession>A0A8X8IB96</accession>
<evidence type="ECO:0000256" key="1">
    <source>
        <dbReference type="SAM" id="Phobius"/>
    </source>
</evidence>
<evidence type="ECO:0000313" key="2">
    <source>
        <dbReference type="EMBL" id="SDW64667.1"/>
    </source>
</evidence>
<evidence type="ECO:0000313" key="3">
    <source>
        <dbReference type="Proteomes" id="UP000198711"/>
    </source>
</evidence>
<sequence length="154" mass="17819">MDEQMATNEKSSTIEEAFKQEDIAKYKDELITILHKSQENFEKQLSYISAGTLALSIGFIKDVIKNIAKAEYKWLLNLGWVLLGATLLINCISHIRAADLHNRTISEINDGNYDHERIKKRYEEVSRVNWFTVTTLILGLIFIIIFVTINIYHE</sequence>
<dbReference type="RefSeq" id="WP_092723256.1">
    <property type="nucleotide sequence ID" value="NZ_FNNO01000004.1"/>
</dbReference>
<feature type="transmembrane region" description="Helical" evidence="1">
    <location>
        <begin position="76"/>
        <end position="95"/>
    </location>
</feature>
<dbReference type="Proteomes" id="UP000198711">
    <property type="component" value="Unassembled WGS sequence"/>
</dbReference>
<comment type="caution">
    <text evidence="2">The sequence shown here is derived from an EMBL/GenBank/DDBJ whole genome shotgun (WGS) entry which is preliminary data.</text>
</comment>
<gene>
    <name evidence="2" type="ORF">SAMN05444410_104202</name>
</gene>
<keyword evidence="3" id="KW-1185">Reference proteome</keyword>
<keyword evidence="1" id="KW-1133">Transmembrane helix</keyword>